<sequence length="98" mass="9947">MSASALFMFVGLVGAVLGMRYSVLSLVPVFILLAAGVALVGLVRHAPAAGVLADVLVVGLVLQAGYLAGVVANHLMVCARAQSLALPRRTRAAPAVEP</sequence>
<gene>
    <name evidence="2" type="ORF">CH341_20055</name>
</gene>
<proteinExistence type="predicted"/>
<evidence type="ECO:0000313" key="3">
    <source>
        <dbReference type="Proteomes" id="UP000249130"/>
    </source>
</evidence>
<keyword evidence="1" id="KW-0812">Transmembrane</keyword>
<dbReference type="Proteomes" id="UP000249130">
    <property type="component" value="Unassembled WGS sequence"/>
</dbReference>
<keyword evidence="3" id="KW-1185">Reference proteome</keyword>
<comment type="caution">
    <text evidence="2">The sequence shown here is derived from an EMBL/GenBank/DDBJ whole genome shotgun (WGS) entry which is preliminary data.</text>
</comment>
<accession>A0A327KXH2</accession>
<dbReference type="AlphaFoldDB" id="A0A327KXH2"/>
<evidence type="ECO:0000256" key="1">
    <source>
        <dbReference type="SAM" id="Phobius"/>
    </source>
</evidence>
<protein>
    <submittedName>
        <fullName evidence="2">Uncharacterized protein</fullName>
    </submittedName>
</protein>
<keyword evidence="1" id="KW-0472">Membrane</keyword>
<feature type="transmembrane region" description="Helical" evidence="1">
    <location>
        <begin position="25"/>
        <end position="43"/>
    </location>
</feature>
<name>A0A327KXH2_9BRAD</name>
<organism evidence="2 3">
    <name type="scientific">Rhodoplanes roseus</name>
    <dbReference type="NCBI Taxonomy" id="29409"/>
    <lineage>
        <taxon>Bacteria</taxon>
        <taxon>Pseudomonadati</taxon>
        <taxon>Pseudomonadota</taxon>
        <taxon>Alphaproteobacteria</taxon>
        <taxon>Hyphomicrobiales</taxon>
        <taxon>Nitrobacteraceae</taxon>
        <taxon>Rhodoplanes</taxon>
    </lineage>
</organism>
<keyword evidence="1" id="KW-1133">Transmembrane helix</keyword>
<feature type="transmembrane region" description="Helical" evidence="1">
    <location>
        <begin position="55"/>
        <end position="76"/>
    </location>
</feature>
<reference evidence="2 3" key="1">
    <citation type="submission" date="2017-07" db="EMBL/GenBank/DDBJ databases">
        <title>Draft Genome Sequences of Select Purple Nonsulfur Bacteria.</title>
        <authorList>
            <person name="Lasarre B."/>
            <person name="Mckinlay J.B."/>
        </authorList>
    </citation>
    <scope>NUCLEOTIDE SEQUENCE [LARGE SCALE GENOMIC DNA]</scope>
    <source>
        <strain evidence="2 3">DSM 5909</strain>
    </source>
</reference>
<evidence type="ECO:0000313" key="2">
    <source>
        <dbReference type="EMBL" id="RAI42235.1"/>
    </source>
</evidence>
<dbReference type="RefSeq" id="WP_111420773.1">
    <property type="nucleotide sequence ID" value="NZ_NPEX01000162.1"/>
</dbReference>
<dbReference type="EMBL" id="NPEX01000162">
    <property type="protein sequence ID" value="RAI42235.1"/>
    <property type="molecule type" value="Genomic_DNA"/>
</dbReference>